<gene>
    <name evidence="1" type="ORF">SAMN05443551_2276</name>
</gene>
<dbReference type="AlphaFoldDB" id="A0A1M5TMA1"/>
<dbReference type="Pfam" id="PF03567">
    <property type="entry name" value="Sulfotransfer_2"/>
    <property type="match status" value="1"/>
</dbReference>
<proteinExistence type="predicted"/>
<accession>A0A1M5TMA1</accession>
<organism evidence="1 2">
    <name type="scientific">Marivita hallyeonensis</name>
    <dbReference type="NCBI Taxonomy" id="996342"/>
    <lineage>
        <taxon>Bacteria</taxon>
        <taxon>Pseudomonadati</taxon>
        <taxon>Pseudomonadota</taxon>
        <taxon>Alphaproteobacteria</taxon>
        <taxon>Rhodobacterales</taxon>
        <taxon>Roseobacteraceae</taxon>
        <taxon>Marivita</taxon>
    </lineage>
</organism>
<dbReference type="InterPro" id="IPR027417">
    <property type="entry name" value="P-loop_NTPase"/>
</dbReference>
<evidence type="ECO:0000313" key="2">
    <source>
        <dbReference type="Proteomes" id="UP000184221"/>
    </source>
</evidence>
<dbReference type="OrthoDB" id="7802556at2"/>
<sequence>MDRFDHFVVFAEMRTGSNLLEDYINQVDGLLCHGEAFNPNFIGYPNRTDILGVSQAQREDNPERLLKAIKSGTDWLGGFRYFHDHDPRILPAILSDPRCAKIILTRNPLDSYISLKIARATDQWKLTNVRNRKDAKAYFDLHEFESHLAQTQGFQLQILRALQVTGQTAYYIGYDDLHNPEVLSGLATWLGAKAMPDSFESNLKPQNPQSLSEKVANFDQMDVALRGLDRFDLTRTPNFEPRRGPVVPAYMACNSVPLLFMPIRSGPEHQVTEWMQQLDGTGKGLVAKFNQKSLRQWMQDNPGHQRFTVLRHPLARAHAAFCDFILNTGPGSFAMIRNQLMRFYDLELPDDMADAGYDDRAHARAFDGFLGFLKANLNGQTSVRVDANWASQVTCLQGMSEFCLPDQVVREDEIATALPTLAQKLGVTNLSQPPRSGHEQQDRLFRIYTPQLEKLCRDVYPRDYMMFGFGDLDMKNPA</sequence>
<dbReference type="Gene3D" id="3.40.50.300">
    <property type="entry name" value="P-loop containing nucleotide triphosphate hydrolases"/>
    <property type="match status" value="1"/>
</dbReference>
<dbReference type="EMBL" id="FQXC01000003">
    <property type="protein sequence ID" value="SHH51503.1"/>
    <property type="molecule type" value="Genomic_DNA"/>
</dbReference>
<evidence type="ECO:0000313" key="1">
    <source>
        <dbReference type="EMBL" id="SHH51503.1"/>
    </source>
</evidence>
<reference evidence="1 2" key="1">
    <citation type="submission" date="2016-11" db="EMBL/GenBank/DDBJ databases">
        <authorList>
            <person name="Jaros S."/>
            <person name="Januszkiewicz K."/>
            <person name="Wedrychowicz H."/>
        </authorList>
    </citation>
    <scope>NUCLEOTIDE SEQUENCE [LARGE SCALE GENOMIC DNA]</scope>
    <source>
        <strain evidence="1 2">DSM 29431</strain>
    </source>
</reference>
<dbReference type="STRING" id="996342.SAMN05443551_2276"/>
<dbReference type="GO" id="GO:0008146">
    <property type="term" value="F:sulfotransferase activity"/>
    <property type="evidence" value="ECO:0007669"/>
    <property type="project" value="InterPro"/>
</dbReference>
<evidence type="ECO:0008006" key="3">
    <source>
        <dbReference type="Google" id="ProtNLM"/>
    </source>
</evidence>
<keyword evidence="2" id="KW-1185">Reference proteome</keyword>
<dbReference type="SUPFAM" id="SSF52540">
    <property type="entry name" value="P-loop containing nucleoside triphosphate hydrolases"/>
    <property type="match status" value="1"/>
</dbReference>
<name>A0A1M5TMA1_9RHOB</name>
<dbReference type="GO" id="GO:0016020">
    <property type="term" value="C:membrane"/>
    <property type="evidence" value="ECO:0007669"/>
    <property type="project" value="InterPro"/>
</dbReference>
<dbReference type="Proteomes" id="UP000184221">
    <property type="component" value="Unassembled WGS sequence"/>
</dbReference>
<dbReference type="RefSeq" id="WP_072777644.1">
    <property type="nucleotide sequence ID" value="NZ_FQXC01000003.1"/>
</dbReference>
<protein>
    <recommendedName>
        <fullName evidence="3">LPS sulfotransferase NodH</fullName>
    </recommendedName>
</protein>
<dbReference type="InterPro" id="IPR005331">
    <property type="entry name" value="Sulfotransferase"/>
</dbReference>